<dbReference type="NCBIfam" id="TIGR03561">
    <property type="entry name" value="organ_hyd_perox"/>
    <property type="match status" value="1"/>
</dbReference>
<dbReference type="GO" id="GO:0006979">
    <property type="term" value="P:response to oxidative stress"/>
    <property type="evidence" value="ECO:0007669"/>
    <property type="project" value="InterPro"/>
</dbReference>
<dbReference type="eggNOG" id="COG1764">
    <property type="taxonomic scope" value="Bacteria"/>
</dbReference>
<evidence type="ECO:0000313" key="4">
    <source>
        <dbReference type="Proteomes" id="UP000192411"/>
    </source>
</evidence>
<accession>A0A1X0JPW3</accession>
<dbReference type="InterPro" id="IPR019953">
    <property type="entry name" value="OHR"/>
</dbReference>
<dbReference type="PANTHER" id="PTHR33797:SF2">
    <property type="entry name" value="ORGANIC HYDROPEROXIDE RESISTANCE PROTEIN-LIKE"/>
    <property type="match status" value="1"/>
</dbReference>
<proteinExistence type="inferred from homology"/>
<evidence type="ECO:0000256" key="2">
    <source>
        <dbReference type="SAM" id="MobiDB-lite"/>
    </source>
</evidence>
<gene>
    <name evidence="3" type="ORF">BST47_14925</name>
</gene>
<dbReference type="Gene3D" id="2.20.25.10">
    <property type="match status" value="1"/>
</dbReference>
<dbReference type="SUPFAM" id="SSF82784">
    <property type="entry name" value="OsmC-like"/>
    <property type="match status" value="1"/>
</dbReference>
<sequence>MIRTMSIEVLFTSESTATAGGREGHVKSSTGRIDLDTNHPKEMGGSGVGTNPEELFSAGYAACFLGALRAVAGKEKIDVDDASAITAQVGFGRDPDGGFAINAHLIGYLPGFEQTAAEELMEKAHQFCPYSKATRGNIDVKLSAKV</sequence>
<comment type="caution">
    <text evidence="3">The sequence shown here is derived from an EMBL/GenBank/DDBJ whole genome shotgun (WGS) entry which is preliminary data.</text>
</comment>
<dbReference type="InterPro" id="IPR003718">
    <property type="entry name" value="OsmC/Ohr_fam"/>
</dbReference>
<dbReference type="Proteomes" id="UP000192411">
    <property type="component" value="Unassembled WGS sequence"/>
</dbReference>
<evidence type="ECO:0000256" key="1">
    <source>
        <dbReference type="ARBA" id="ARBA00007378"/>
    </source>
</evidence>
<evidence type="ECO:0000313" key="3">
    <source>
        <dbReference type="EMBL" id="ORB64605.1"/>
    </source>
</evidence>
<comment type="similarity">
    <text evidence="1">Belongs to the OsmC/Ohr family.</text>
</comment>
<dbReference type="AlphaFoldDB" id="A0A1X0JPW3"/>
<reference evidence="3 4" key="1">
    <citation type="submission" date="2017-02" db="EMBL/GenBank/DDBJ databases">
        <title>The new phylogeny of genus Mycobacterium.</title>
        <authorList>
            <person name="Tortoli E."/>
            <person name="Trovato A."/>
            <person name="Cirillo D.M."/>
        </authorList>
    </citation>
    <scope>NUCLEOTIDE SEQUENCE [LARGE SCALE GENOMIC DNA]</scope>
    <source>
        <strain evidence="3 4">DSM 44338</strain>
    </source>
</reference>
<dbReference type="InterPro" id="IPR015946">
    <property type="entry name" value="KH_dom-like_a/b"/>
</dbReference>
<name>A0A1X0JPW3_9MYCO</name>
<dbReference type="InterPro" id="IPR036102">
    <property type="entry name" value="OsmC/Ohrsf"/>
</dbReference>
<dbReference type="EMBL" id="MVIM01000007">
    <property type="protein sequence ID" value="ORB64605.1"/>
    <property type="molecule type" value="Genomic_DNA"/>
</dbReference>
<dbReference type="STRING" id="75922.BST47_14925"/>
<organism evidence="3 4">
    <name type="scientific">Mycolicibacterium tusciae</name>
    <dbReference type="NCBI Taxonomy" id="75922"/>
    <lineage>
        <taxon>Bacteria</taxon>
        <taxon>Bacillati</taxon>
        <taxon>Actinomycetota</taxon>
        <taxon>Actinomycetes</taxon>
        <taxon>Mycobacteriales</taxon>
        <taxon>Mycobacteriaceae</taxon>
        <taxon>Mycolicibacterium</taxon>
    </lineage>
</organism>
<dbReference type="OrthoDB" id="9797508at2"/>
<dbReference type="PANTHER" id="PTHR33797">
    <property type="entry name" value="ORGANIC HYDROPEROXIDE RESISTANCE PROTEIN-LIKE"/>
    <property type="match status" value="1"/>
</dbReference>
<keyword evidence="4" id="KW-1185">Reference proteome</keyword>
<feature type="compositionally biased region" description="Basic and acidic residues" evidence="2">
    <location>
        <begin position="33"/>
        <end position="42"/>
    </location>
</feature>
<protein>
    <submittedName>
        <fullName evidence="3">Organic hydroperoxide resistance protein</fullName>
    </submittedName>
</protein>
<feature type="region of interest" description="Disordered" evidence="2">
    <location>
        <begin position="18"/>
        <end position="46"/>
    </location>
</feature>
<dbReference type="Gene3D" id="3.30.300.20">
    <property type="match status" value="1"/>
</dbReference>
<dbReference type="Pfam" id="PF02566">
    <property type="entry name" value="OsmC"/>
    <property type="match status" value="1"/>
</dbReference>